<evidence type="ECO:0000256" key="6">
    <source>
        <dbReference type="ARBA" id="ARBA00023136"/>
    </source>
</evidence>
<dbReference type="InterPro" id="IPR003663">
    <property type="entry name" value="Sugar/inositol_transpt"/>
</dbReference>
<gene>
    <name evidence="12" type="ORF">FA10DRAFT_269642</name>
</gene>
<evidence type="ECO:0000256" key="7">
    <source>
        <dbReference type="ARBA" id="ARBA00049119"/>
    </source>
</evidence>
<feature type="transmembrane region" description="Helical" evidence="10">
    <location>
        <begin position="381"/>
        <end position="403"/>
    </location>
</feature>
<feature type="transmembrane region" description="Helical" evidence="10">
    <location>
        <begin position="232"/>
        <end position="249"/>
    </location>
</feature>
<dbReference type="PROSITE" id="PS50850">
    <property type="entry name" value="MFS"/>
    <property type="match status" value="1"/>
</dbReference>
<accession>A0A316YG00</accession>
<dbReference type="InterPro" id="IPR005828">
    <property type="entry name" value="MFS_sugar_transport-like"/>
</dbReference>
<keyword evidence="6 10" id="KW-0472">Membrane</keyword>
<feature type="compositionally biased region" description="Polar residues" evidence="9">
    <location>
        <begin position="542"/>
        <end position="553"/>
    </location>
</feature>
<evidence type="ECO:0000313" key="13">
    <source>
        <dbReference type="Proteomes" id="UP000245768"/>
    </source>
</evidence>
<feature type="transmembrane region" description="Helical" evidence="10">
    <location>
        <begin position="139"/>
        <end position="157"/>
    </location>
</feature>
<feature type="transmembrane region" description="Helical" evidence="10">
    <location>
        <begin position="317"/>
        <end position="340"/>
    </location>
</feature>
<evidence type="ECO:0000256" key="5">
    <source>
        <dbReference type="ARBA" id="ARBA00022989"/>
    </source>
</evidence>
<dbReference type="AlphaFoldDB" id="A0A316YG00"/>
<feature type="region of interest" description="Disordered" evidence="9">
    <location>
        <begin position="1"/>
        <end position="54"/>
    </location>
</feature>
<reference evidence="12 13" key="1">
    <citation type="journal article" date="2018" name="Mol. Biol. Evol.">
        <title>Broad Genomic Sampling Reveals a Smut Pathogenic Ancestry of the Fungal Clade Ustilaginomycotina.</title>
        <authorList>
            <person name="Kijpornyongpan T."/>
            <person name="Mondo S.J."/>
            <person name="Barry K."/>
            <person name="Sandor L."/>
            <person name="Lee J."/>
            <person name="Lipzen A."/>
            <person name="Pangilinan J."/>
            <person name="LaButti K."/>
            <person name="Hainaut M."/>
            <person name="Henrissat B."/>
            <person name="Grigoriev I.V."/>
            <person name="Spatafora J.W."/>
            <person name="Aime M.C."/>
        </authorList>
    </citation>
    <scope>NUCLEOTIDE SEQUENCE [LARGE SCALE GENOMIC DNA]</scope>
    <source>
        <strain evidence="12 13">MCA 4198</strain>
    </source>
</reference>
<feature type="transmembrane region" description="Helical" evidence="10">
    <location>
        <begin position="409"/>
        <end position="434"/>
    </location>
</feature>
<dbReference type="RefSeq" id="XP_025374241.1">
    <property type="nucleotide sequence ID" value="XM_025522831.1"/>
</dbReference>
<feature type="transmembrane region" description="Helical" evidence="10">
    <location>
        <begin position="65"/>
        <end position="83"/>
    </location>
</feature>
<keyword evidence="4 10" id="KW-0812">Transmembrane</keyword>
<keyword evidence="13" id="KW-1185">Reference proteome</keyword>
<dbReference type="GO" id="GO:0016020">
    <property type="term" value="C:membrane"/>
    <property type="evidence" value="ECO:0007669"/>
    <property type="project" value="UniProtKB-SubCell"/>
</dbReference>
<dbReference type="SUPFAM" id="SSF103473">
    <property type="entry name" value="MFS general substrate transporter"/>
    <property type="match status" value="1"/>
</dbReference>
<comment type="catalytic activity">
    <reaction evidence="7">
        <text>myo-inositol(out) + H(+)(out) = myo-inositol(in) + H(+)(in)</text>
        <dbReference type="Rhea" id="RHEA:60364"/>
        <dbReference type="ChEBI" id="CHEBI:15378"/>
        <dbReference type="ChEBI" id="CHEBI:17268"/>
    </reaction>
</comment>
<protein>
    <recommendedName>
        <fullName evidence="11">Major facilitator superfamily (MFS) profile domain-containing protein</fullName>
    </recommendedName>
</protein>
<evidence type="ECO:0000256" key="4">
    <source>
        <dbReference type="ARBA" id="ARBA00022692"/>
    </source>
</evidence>
<feature type="region of interest" description="Disordered" evidence="9">
    <location>
        <begin position="515"/>
        <end position="632"/>
    </location>
</feature>
<feature type="compositionally biased region" description="Acidic residues" evidence="9">
    <location>
        <begin position="520"/>
        <end position="532"/>
    </location>
</feature>
<dbReference type="InParanoid" id="A0A316YG00"/>
<feature type="transmembrane region" description="Helical" evidence="10">
    <location>
        <begin position="109"/>
        <end position="127"/>
    </location>
</feature>
<dbReference type="Pfam" id="PF00083">
    <property type="entry name" value="Sugar_tr"/>
    <property type="match status" value="1"/>
</dbReference>
<keyword evidence="3 8" id="KW-0813">Transport</keyword>
<comment type="similarity">
    <text evidence="2 8">Belongs to the major facilitator superfamily. Sugar transporter (TC 2.A.1.1) family.</text>
</comment>
<name>A0A316YG00_9BASI</name>
<dbReference type="InterPro" id="IPR036259">
    <property type="entry name" value="MFS_trans_sf"/>
</dbReference>
<evidence type="ECO:0000256" key="8">
    <source>
        <dbReference type="RuleBase" id="RU003346"/>
    </source>
</evidence>
<dbReference type="PANTHER" id="PTHR48022:SF73">
    <property type="entry name" value="METABOLITE TRANSPORT PROTEIN YDL199C-RELATED"/>
    <property type="match status" value="1"/>
</dbReference>
<dbReference type="InterPro" id="IPR005829">
    <property type="entry name" value="Sugar_transporter_CS"/>
</dbReference>
<dbReference type="Proteomes" id="UP000245768">
    <property type="component" value="Unassembled WGS sequence"/>
</dbReference>
<evidence type="ECO:0000256" key="3">
    <source>
        <dbReference type="ARBA" id="ARBA00022448"/>
    </source>
</evidence>
<evidence type="ECO:0000256" key="1">
    <source>
        <dbReference type="ARBA" id="ARBA00004141"/>
    </source>
</evidence>
<dbReference type="InterPro" id="IPR020846">
    <property type="entry name" value="MFS_dom"/>
</dbReference>
<evidence type="ECO:0000256" key="9">
    <source>
        <dbReference type="SAM" id="MobiDB-lite"/>
    </source>
</evidence>
<dbReference type="GO" id="GO:0005351">
    <property type="term" value="F:carbohydrate:proton symporter activity"/>
    <property type="evidence" value="ECO:0007669"/>
    <property type="project" value="TreeGrafter"/>
</dbReference>
<dbReference type="InterPro" id="IPR050360">
    <property type="entry name" value="MFS_Sugar_Transporters"/>
</dbReference>
<dbReference type="PRINTS" id="PR00171">
    <property type="entry name" value="SUGRTRNSPORT"/>
</dbReference>
<comment type="subcellular location">
    <subcellularLocation>
        <location evidence="1">Membrane</location>
        <topology evidence="1">Multi-pass membrane protein</topology>
    </subcellularLocation>
</comment>
<proteinExistence type="inferred from homology"/>
<feature type="domain" description="Major facilitator superfamily (MFS) profile" evidence="11">
    <location>
        <begin position="70"/>
        <end position="500"/>
    </location>
</feature>
<dbReference type="FunFam" id="1.20.1250.20:FF:000119">
    <property type="entry name" value="MFS monosaccharide transporter, putative"/>
    <property type="match status" value="1"/>
</dbReference>
<feature type="transmembrane region" description="Helical" evidence="10">
    <location>
        <begin position="352"/>
        <end position="374"/>
    </location>
</feature>
<evidence type="ECO:0000256" key="2">
    <source>
        <dbReference type="ARBA" id="ARBA00010992"/>
    </source>
</evidence>
<feature type="transmembrane region" description="Helical" evidence="10">
    <location>
        <begin position="477"/>
        <end position="494"/>
    </location>
</feature>
<dbReference type="Gene3D" id="1.20.1250.20">
    <property type="entry name" value="MFS general substrate transporter like domains"/>
    <property type="match status" value="1"/>
</dbReference>
<dbReference type="NCBIfam" id="TIGR00879">
    <property type="entry name" value="SP"/>
    <property type="match status" value="1"/>
</dbReference>
<feature type="transmembrane region" description="Helical" evidence="10">
    <location>
        <begin position="163"/>
        <end position="185"/>
    </location>
</feature>
<dbReference type="STRING" id="215250.A0A316YG00"/>
<feature type="compositionally biased region" description="Low complexity" evidence="9">
    <location>
        <begin position="601"/>
        <end position="619"/>
    </location>
</feature>
<evidence type="ECO:0000259" key="11">
    <source>
        <dbReference type="PROSITE" id="PS50850"/>
    </source>
</evidence>
<sequence length="632" mass="69273">MASRESNLEDGAGTTAAAAAAAEQMRTSSESTASSQMSNPRLRPPNLRHSSGTSPLARAGIKGDGLMLFITCFASLGVFLFGYDQGVMSGVITGPYFKAYFHNPTSYEIGTMVAILEIGALITSLACGTLADIFGRKKVLFWGAVVFTTGGTIQTATNGYPMMVLGRIIAGFGVGALSMIVPTYQSEISPAENRGKLACIEYTGNIVGYAFSVWVDYFCSFLPGHYSWRLPLSLQVIIGLVLAAGSLMLPESPRWLLDHDRDEDGMRVLADLHGGGDPKEPRARLEYREIKENVYFMRSQGDRSYTAMWKRYRYRTLIACSSQMFAQLNGINVISYYAPLVFESAGWIGRDAILMAGINGIIYVGSTVPIWWLIDILGRRVILLSGSVATALALSACGYFLYIDVSYTPQAVVGCVIIFNAAFGASWGPIPWLYPPEIMPLAFRAKGTSFSTATNWAFNYIVGEATPILQEKIKWRLYFMHAFFCLVSFFLVYFCYPETMGVPLEEMDVLFKDAAGPIPQDDDDDDDDDDADERQRLRPERTSISSETGTSAADGTERQRTLRRSISSHPRFMSEEERIARAAAAKVAAEEKRKSRPPGWASRLFGAGSGSSAGAPSARGRTDYQAVESEEQ</sequence>
<evidence type="ECO:0000313" key="12">
    <source>
        <dbReference type="EMBL" id="PWN87043.1"/>
    </source>
</evidence>
<dbReference type="GeneID" id="37044747"/>
<organism evidence="12 13">
    <name type="scientific">Acaromyces ingoldii</name>
    <dbReference type="NCBI Taxonomy" id="215250"/>
    <lineage>
        <taxon>Eukaryota</taxon>
        <taxon>Fungi</taxon>
        <taxon>Dikarya</taxon>
        <taxon>Basidiomycota</taxon>
        <taxon>Ustilaginomycotina</taxon>
        <taxon>Exobasidiomycetes</taxon>
        <taxon>Exobasidiales</taxon>
        <taxon>Cryptobasidiaceae</taxon>
        <taxon>Acaromyces</taxon>
    </lineage>
</organism>
<dbReference type="PANTHER" id="PTHR48022">
    <property type="entry name" value="PLASTIDIC GLUCOSE TRANSPORTER 4"/>
    <property type="match status" value="1"/>
</dbReference>
<dbReference type="OrthoDB" id="648285at2759"/>
<keyword evidence="5 10" id="KW-1133">Transmembrane helix</keyword>
<feature type="compositionally biased region" description="Low complexity" evidence="9">
    <location>
        <begin position="11"/>
        <end position="38"/>
    </location>
</feature>
<evidence type="ECO:0000256" key="10">
    <source>
        <dbReference type="SAM" id="Phobius"/>
    </source>
</evidence>
<dbReference type="PROSITE" id="PS00217">
    <property type="entry name" value="SUGAR_TRANSPORT_2"/>
    <property type="match status" value="1"/>
</dbReference>
<dbReference type="EMBL" id="KZ819641">
    <property type="protein sequence ID" value="PWN87043.1"/>
    <property type="molecule type" value="Genomic_DNA"/>
</dbReference>